<feature type="region of interest" description="Disordered" evidence="4">
    <location>
        <begin position="1"/>
        <end position="50"/>
    </location>
</feature>
<evidence type="ECO:0000256" key="3">
    <source>
        <dbReference type="ARBA" id="ARBA00023242"/>
    </source>
</evidence>
<keyword evidence="3" id="KW-0539">Nucleus</keyword>
<comment type="subcellular location">
    <subcellularLocation>
        <location evidence="1">Nucleus</location>
    </subcellularLocation>
</comment>
<dbReference type="STRING" id="294747.C5MIB8"/>
<reference evidence="6 7" key="1">
    <citation type="journal article" date="2009" name="Nature">
        <title>Evolution of pathogenicity and sexual reproduction in eight Candida genomes.</title>
        <authorList>
            <person name="Butler G."/>
            <person name="Rasmussen M.D."/>
            <person name="Lin M.F."/>
            <person name="Santos M.A."/>
            <person name="Sakthikumar S."/>
            <person name="Munro C.A."/>
            <person name="Rheinbay E."/>
            <person name="Grabherr M."/>
            <person name="Forche A."/>
            <person name="Reedy J.L."/>
            <person name="Agrafioti I."/>
            <person name="Arnaud M.B."/>
            <person name="Bates S."/>
            <person name="Brown A.J."/>
            <person name="Brunke S."/>
            <person name="Costanzo M.C."/>
            <person name="Fitzpatrick D.A."/>
            <person name="de Groot P.W."/>
            <person name="Harris D."/>
            <person name="Hoyer L.L."/>
            <person name="Hube B."/>
            <person name="Klis F.M."/>
            <person name="Kodira C."/>
            <person name="Lennard N."/>
            <person name="Logue M.E."/>
            <person name="Martin R."/>
            <person name="Neiman A.M."/>
            <person name="Nikolaou E."/>
            <person name="Quail M.A."/>
            <person name="Quinn J."/>
            <person name="Santos M.C."/>
            <person name="Schmitzberger F.F."/>
            <person name="Sherlock G."/>
            <person name="Shah P."/>
            <person name="Silverstein K.A."/>
            <person name="Skrzypek M.S."/>
            <person name="Soll D."/>
            <person name="Staggs R."/>
            <person name="Stansfield I."/>
            <person name="Stumpf M.P."/>
            <person name="Sudbery P.E."/>
            <person name="Srikantha T."/>
            <person name="Zeng Q."/>
            <person name="Berman J."/>
            <person name="Berriman M."/>
            <person name="Heitman J."/>
            <person name="Gow N.A."/>
            <person name="Lorenz M.C."/>
            <person name="Birren B.W."/>
            <person name="Kellis M."/>
            <person name="Cuomo C.A."/>
        </authorList>
    </citation>
    <scope>NUCLEOTIDE SEQUENCE [LARGE SCALE GENOMIC DNA]</scope>
    <source>
        <strain evidence="7">ATCC MYA-3404 / T1</strain>
    </source>
</reference>
<proteinExistence type="inferred from homology"/>
<feature type="compositionally biased region" description="Basic residues" evidence="4">
    <location>
        <begin position="7"/>
        <end position="18"/>
    </location>
</feature>
<gene>
    <name evidence="6" type="ORF">CTRG_05811</name>
</gene>
<dbReference type="eggNOG" id="ENOG502S8BR">
    <property type="taxonomic scope" value="Eukaryota"/>
</dbReference>
<dbReference type="GeneID" id="8300160"/>
<evidence type="ECO:0000256" key="1">
    <source>
        <dbReference type="ARBA" id="ARBA00004123"/>
    </source>
</evidence>
<comment type="similarity">
    <text evidence="2">Belongs to the SPP2 family.</text>
</comment>
<evidence type="ECO:0000256" key="2">
    <source>
        <dbReference type="ARBA" id="ARBA00008576"/>
    </source>
</evidence>
<evidence type="ECO:0000313" key="6">
    <source>
        <dbReference type="EMBL" id="EER30412.1"/>
    </source>
</evidence>
<dbReference type="GO" id="GO:0005634">
    <property type="term" value="C:nucleus"/>
    <property type="evidence" value="ECO:0007669"/>
    <property type="project" value="UniProtKB-SubCell"/>
</dbReference>
<feature type="compositionally biased region" description="Acidic residues" evidence="4">
    <location>
        <begin position="106"/>
        <end position="115"/>
    </location>
</feature>
<dbReference type="OrthoDB" id="5577072at2759"/>
<feature type="region of interest" description="Disordered" evidence="4">
    <location>
        <begin position="96"/>
        <end position="121"/>
    </location>
</feature>
<dbReference type="KEGG" id="ctp:CTRG_05811"/>
<sequence>MSGIKISLKKKPASKLKKPIINQDEKESKKLISSYSKDDVPQQTNTDKPIIKLKQRNKKILHSKEVPSNIEEEEDVKLAYGVTTFEKTDDIKQQSFIKKRTMNNFDSDDESEESDNEKRIPVEEFGAAFLRGLGWNDNNDEEKDKKEEKQQEILNHRQKGITLGIGAKPVDHEILQDLQSTEKGIPIIKRRKLK</sequence>
<accession>C5MIB8</accession>
<protein>
    <recommendedName>
        <fullName evidence="5">Spp2/MOS2 G-patch domain-containing protein</fullName>
    </recommendedName>
</protein>
<dbReference type="VEuPathDB" id="FungiDB:CTRG_05811"/>
<dbReference type="Proteomes" id="UP000002037">
    <property type="component" value="Unassembled WGS sequence"/>
</dbReference>
<dbReference type="RefSeq" id="XP_002546333.1">
    <property type="nucleotide sequence ID" value="XM_002546287.1"/>
</dbReference>
<dbReference type="InterPro" id="IPR026822">
    <property type="entry name" value="Spp2/MOS2_G-patch"/>
</dbReference>
<feature type="compositionally biased region" description="Basic and acidic residues" evidence="4">
    <location>
        <begin position="23"/>
        <end position="40"/>
    </location>
</feature>
<dbReference type="HOGENOM" id="CLU_1496001_0_0_1"/>
<evidence type="ECO:0000256" key="4">
    <source>
        <dbReference type="SAM" id="MobiDB-lite"/>
    </source>
</evidence>
<feature type="region of interest" description="Disordered" evidence="4">
    <location>
        <begin position="133"/>
        <end position="155"/>
    </location>
</feature>
<dbReference type="Pfam" id="PF12656">
    <property type="entry name" value="G-patch_2"/>
    <property type="match status" value="1"/>
</dbReference>
<evidence type="ECO:0000313" key="7">
    <source>
        <dbReference type="Proteomes" id="UP000002037"/>
    </source>
</evidence>
<organism evidence="6 7">
    <name type="scientific">Candida tropicalis (strain ATCC MYA-3404 / T1)</name>
    <name type="common">Yeast</name>
    <dbReference type="NCBI Taxonomy" id="294747"/>
    <lineage>
        <taxon>Eukaryota</taxon>
        <taxon>Fungi</taxon>
        <taxon>Dikarya</taxon>
        <taxon>Ascomycota</taxon>
        <taxon>Saccharomycotina</taxon>
        <taxon>Pichiomycetes</taxon>
        <taxon>Debaryomycetaceae</taxon>
        <taxon>Candida/Lodderomyces clade</taxon>
        <taxon>Candida</taxon>
    </lineage>
</organism>
<feature type="compositionally biased region" description="Basic and acidic residues" evidence="4">
    <location>
        <begin position="142"/>
        <end position="155"/>
    </location>
</feature>
<dbReference type="EMBL" id="GG692404">
    <property type="protein sequence ID" value="EER30412.1"/>
    <property type="molecule type" value="Genomic_DNA"/>
</dbReference>
<keyword evidence="7" id="KW-1185">Reference proteome</keyword>
<evidence type="ECO:0000259" key="5">
    <source>
        <dbReference type="Pfam" id="PF12656"/>
    </source>
</evidence>
<name>C5MIB8_CANTT</name>
<dbReference type="AlphaFoldDB" id="C5MIB8"/>
<feature type="domain" description="Spp2/MOS2 G-patch" evidence="5">
    <location>
        <begin position="110"/>
        <end position="170"/>
    </location>
</feature>